<accession>A0AA41Q0Y8</accession>
<keyword evidence="3" id="KW-1185">Reference proteome</keyword>
<comment type="caution">
    <text evidence="2">The sequence shown here is derived from an EMBL/GenBank/DDBJ whole genome shotgun (WGS) entry which is preliminary data.</text>
</comment>
<reference evidence="2" key="1">
    <citation type="submission" date="2022-01" db="EMBL/GenBank/DDBJ databases">
        <title>Genome-Based Taxonomic Classification of the Phylum Actinobacteria.</title>
        <authorList>
            <person name="Gao Y."/>
        </authorList>
    </citation>
    <scope>NUCLEOTIDE SEQUENCE</scope>
    <source>
        <strain evidence="2">KLBMP 8922</strain>
    </source>
</reference>
<keyword evidence="1" id="KW-0175">Coiled coil</keyword>
<dbReference type="AlphaFoldDB" id="A0AA41Q0Y8"/>
<sequence>MDAFVVSVVAAADEEADELEQLARLLQDDLLEEDVESAEPLSEESAPDLSKGLGVVAGSLAVRIAATTALRALVARIRKWAARTERSVEITIDGDTLKLTGATEEQQEQLINVWLARHGSGA</sequence>
<gene>
    <name evidence="2" type="ORF">LZ495_12530</name>
</gene>
<dbReference type="EMBL" id="JAKFHA010000005">
    <property type="protein sequence ID" value="MCF2528042.1"/>
    <property type="molecule type" value="Genomic_DNA"/>
</dbReference>
<feature type="coiled-coil region" evidence="1">
    <location>
        <begin position="9"/>
        <end position="36"/>
    </location>
</feature>
<organism evidence="2 3">
    <name type="scientific">Yinghuangia soli</name>
    <dbReference type="NCBI Taxonomy" id="2908204"/>
    <lineage>
        <taxon>Bacteria</taxon>
        <taxon>Bacillati</taxon>
        <taxon>Actinomycetota</taxon>
        <taxon>Actinomycetes</taxon>
        <taxon>Kitasatosporales</taxon>
        <taxon>Streptomycetaceae</taxon>
        <taxon>Yinghuangia</taxon>
    </lineage>
</organism>
<dbReference type="Proteomes" id="UP001165378">
    <property type="component" value="Unassembled WGS sequence"/>
</dbReference>
<protein>
    <submittedName>
        <fullName evidence="2">Uncharacterized protein</fullName>
    </submittedName>
</protein>
<dbReference type="Pfam" id="PF19953">
    <property type="entry name" value="EACC1"/>
    <property type="match status" value="1"/>
</dbReference>
<evidence type="ECO:0000313" key="3">
    <source>
        <dbReference type="Proteomes" id="UP001165378"/>
    </source>
</evidence>
<name>A0AA41Q0Y8_9ACTN</name>
<proteinExistence type="predicted"/>
<dbReference type="RefSeq" id="WP_235052203.1">
    <property type="nucleotide sequence ID" value="NZ_JAKFHA010000005.1"/>
</dbReference>
<evidence type="ECO:0000256" key="1">
    <source>
        <dbReference type="SAM" id="Coils"/>
    </source>
</evidence>
<dbReference type="InterPro" id="IPR045428">
    <property type="entry name" value="EACC1"/>
</dbReference>
<evidence type="ECO:0000313" key="2">
    <source>
        <dbReference type="EMBL" id="MCF2528042.1"/>
    </source>
</evidence>